<protein>
    <submittedName>
        <fullName evidence="1">Uncharacterized protein</fullName>
    </submittedName>
</protein>
<sequence length="203" mass="22877">MIDLTRIQGNLATAAVRCSPPWAIITVSPTVPKSCHSVYWKLLMQSYTVSDKGNAEGRVSPMGNKGNIMTFSDIFHMLVLPSDSGYNSPSNGIGPSSVYSLSEKFSKPEPDINSRILRKLRFEPHTCWNPGYFTPSKSSKRSREIAWRLIEMCDSFEKEFAKTNDLVENNKSHLIYTISESHMDSLNISTNRILINYATIFCL</sequence>
<dbReference type="Proteomes" id="UP001176961">
    <property type="component" value="Unassembled WGS sequence"/>
</dbReference>
<proteinExistence type="predicted"/>
<evidence type="ECO:0000313" key="1">
    <source>
        <dbReference type="EMBL" id="CAJ0589128.1"/>
    </source>
</evidence>
<gene>
    <name evidence="1" type="ORF">CYNAS_LOCUS1111</name>
</gene>
<comment type="caution">
    <text evidence="1">The sequence shown here is derived from an EMBL/GenBank/DDBJ whole genome shotgun (WGS) entry which is preliminary data.</text>
</comment>
<organism evidence="1 2">
    <name type="scientific">Cylicocyclus nassatus</name>
    <name type="common">Nematode worm</name>
    <dbReference type="NCBI Taxonomy" id="53992"/>
    <lineage>
        <taxon>Eukaryota</taxon>
        <taxon>Metazoa</taxon>
        <taxon>Ecdysozoa</taxon>
        <taxon>Nematoda</taxon>
        <taxon>Chromadorea</taxon>
        <taxon>Rhabditida</taxon>
        <taxon>Rhabditina</taxon>
        <taxon>Rhabditomorpha</taxon>
        <taxon>Strongyloidea</taxon>
        <taxon>Strongylidae</taxon>
        <taxon>Cylicocyclus</taxon>
    </lineage>
</organism>
<dbReference type="EMBL" id="CATQJL010000001">
    <property type="protein sequence ID" value="CAJ0589128.1"/>
    <property type="molecule type" value="Genomic_DNA"/>
</dbReference>
<accession>A0AA36DK68</accession>
<name>A0AA36DK68_CYLNA</name>
<reference evidence="1" key="1">
    <citation type="submission" date="2023-07" db="EMBL/GenBank/DDBJ databases">
        <authorList>
            <consortium name="CYATHOMIX"/>
        </authorList>
    </citation>
    <scope>NUCLEOTIDE SEQUENCE</scope>
    <source>
        <strain evidence="1">N/A</strain>
    </source>
</reference>
<dbReference type="AlphaFoldDB" id="A0AA36DK68"/>
<keyword evidence="2" id="KW-1185">Reference proteome</keyword>
<evidence type="ECO:0000313" key="2">
    <source>
        <dbReference type="Proteomes" id="UP001176961"/>
    </source>
</evidence>